<organism evidence="17 18">
    <name type="scientific">Letharia lupina</name>
    <dbReference type="NCBI Taxonomy" id="560253"/>
    <lineage>
        <taxon>Eukaryota</taxon>
        <taxon>Fungi</taxon>
        <taxon>Dikarya</taxon>
        <taxon>Ascomycota</taxon>
        <taxon>Pezizomycotina</taxon>
        <taxon>Lecanoromycetes</taxon>
        <taxon>OSLEUM clade</taxon>
        <taxon>Lecanoromycetidae</taxon>
        <taxon>Lecanorales</taxon>
        <taxon>Lecanorineae</taxon>
        <taxon>Parmeliaceae</taxon>
        <taxon>Letharia</taxon>
    </lineage>
</organism>
<evidence type="ECO:0000256" key="1">
    <source>
        <dbReference type="ARBA" id="ARBA00004115"/>
    </source>
</evidence>
<dbReference type="EMBL" id="JACCJB010000010">
    <property type="protein sequence ID" value="KAF6223499.1"/>
    <property type="molecule type" value="Genomic_DNA"/>
</dbReference>
<evidence type="ECO:0000256" key="12">
    <source>
        <dbReference type="ARBA" id="ARBA00023136"/>
    </source>
</evidence>
<evidence type="ECO:0000256" key="10">
    <source>
        <dbReference type="ARBA" id="ARBA00022989"/>
    </source>
</evidence>
<evidence type="ECO:0000256" key="7">
    <source>
        <dbReference type="ARBA" id="ARBA00022729"/>
    </source>
</evidence>
<proteinExistence type="inferred from homology"/>
<keyword evidence="4" id="KW-0813">Transport</keyword>
<dbReference type="GO" id="GO:0006816">
    <property type="term" value="P:calcium ion transport"/>
    <property type="evidence" value="ECO:0007669"/>
    <property type="project" value="UniProtKB-KW"/>
</dbReference>
<dbReference type="RefSeq" id="XP_037152716.1">
    <property type="nucleotide sequence ID" value="XM_037291281.1"/>
</dbReference>
<dbReference type="Proteomes" id="UP000593566">
    <property type="component" value="Unassembled WGS sequence"/>
</dbReference>
<keyword evidence="5" id="KW-0109">Calcium transport</keyword>
<feature type="signal peptide" evidence="16">
    <location>
        <begin position="1"/>
        <end position="20"/>
    </location>
</feature>
<protein>
    <recommendedName>
        <fullName evidence="3">Store-operated calcium entry-associated regulatory factor</fullName>
    </recommendedName>
    <alternativeName>
        <fullName evidence="13">Transmembrane protein 66</fullName>
    </alternativeName>
</protein>
<dbReference type="Pfam" id="PF06682">
    <property type="entry name" value="SARAF"/>
    <property type="match status" value="1"/>
</dbReference>
<evidence type="ECO:0000313" key="18">
    <source>
        <dbReference type="Proteomes" id="UP000593566"/>
    </source>
</evidence>
<evidence type="ECO:0000256" key="3">
    <source>
        <dbReference type="ARBA" id="ARBA00016584"/>
    </source>
</evidence>
<dbReference type="GeneID" id="59328761"/>
<comment type="subcellular location">
    <subcellularLocation>
        <location evidence="1">Endoplasmic reticulum membrane</location>
        <topology evidence="1">Single-pass type I membrane protein</topology>
    </subcellularLocation>
</comment>
<keyword evidence="18" id="KW-1185">Reference proteome</keyword>
<name>A0A8H6CHB8_9LECA</name>
<feature type="compositionally biased region" description="Low complexity" evidence="14">
    <location>
        <begin position="219"/>
        <end position="243"/>
    </location>
</feature>
<keyword evidence="12 15" id="KW-0472">Membrane</keyword>
<keyword evidence="7 16" id="KW-0732">Signal</keyword>
<sequence>MHFFKYIYLLILAFTTTSTAARKSSESVLLSDVKSLTLRKDLKTSHNRVSAVPQLNCIGGTAKGFYDIDVLRCKNAGSSYGDEDVQWTCTASLPSEFKLGSTDVICEGFSSSEDPYVLKGSCGVEYRLMLTKLGEEKYGGKGKDVWGAYDGRSRGGDWAAVIFWFIFIAVVGWMIYAALIRDSLGRRPPGAAPNPWFGGGGGGNNDDPPPPYEYRPSPKAKATSSRAPRAAPAQTQGGWRPGFWSGALGGAAAGYMAGNRGQSQQPRNQSTWNFSGVNGRANGEGSSNLAGVGAGRTRSSESSSSNSGYGSSKHESSGFGGTSRR</sequence>
<evidence type="ECO:0000256" key="13">
    <source>
        <dbReference type="ARBA" id="ARBA00031116"/>
    </source>
</evidence>
<reference evidence="17 18" key="1">
    <citation type="journal article" date="2020" name="Genomics">
        <title>Complete, high-quality genomes from long-read metagenomic sequencing of two wolf lichen thalli reveals enigmatic genome architecture.</title>
        <authorList>
            <person name="McKenzie S.K."/>
            <person name="Walston R.F."/>
            <person name="Allen J.L."/>
        </authorList>
    </citation>
    <scope>NUCLEOTIDE SEQUENCE [LARGE SCALE GENOMIC DNA]</scope>
    <source>
        <strain evidence="17">WasteWater1</strain>
    </source>
</reference>
<keyword evidence="9" id="KW-0106">Calcium</keyword>
<feature type="compositionally biased region" description="Polar residues" evidence="14">
    <location>
        <begin position="262"/>
        <end position="276"/>
    </location>
</feature>
<evidence type="ECO:0000256" key="9">
    <source>
        <dbReference type="ARBA" id="ARBA00022837"/>
    </source>
</evidence>
<evidence type="ECO:0000256" key="11">
    <source>
        <dbReference type="ARBA" id="ARBA00023065"/>
    </source>
</evidence>
<gene>
    <name evidence="17" type="ORF">HO133_000342</name>
</gene>
<dbReference type="GO" id="GO:0005789">
    <property type="term" value="C:endoplasmic reticulum membrane"/>
    <property type="evidence" value="ECO:0007669"/>
    <property type="project" value="UniProtKB-SubCell"/>
</dbReference>
<accession>A0A8H6CHB8</accession>
<comment type="similarity">
    <text evidence="2">Belongs to the SARAF family.</text>
</comment>
<comment type="caution">
    <text evidence="17">The sequence shown here is derived from an EMBL/GenBank/DDBJ whole genome shotgun (WGS) entry which is preliminary data.</text>
</comment>
<keyword evidence="11" id="KW-0406">Ion transport</keyword>
<evidence type="ECO:0000256" key="14">
    <source>
        <dbReference type="SAM" id="MobiDB-lite"/>
    </source>
</evidence>
<feature type="region of interest" description="Disordered" evidence="14">
    <location>
        <begin position="193"/>
        <end position="243"/>
    </location>
</feature>
<keyword evidence="6 15" id="KW-0812">Transmembrane</keyword>
<evidence type="ECO:0000256" key="6">
    <source>
        <dbReference type="ARBA" id="ARBA00022692"/>
    </source>
</evidence>
<evidence type="ECO:0000256" key="2">
    <source>
        <dbReference type="ARBA" id="ARBA00006833"/>
    </source>
</evidence>
<keyword evidence="10 15" id="KW-1133">Transmembrane helix</keyword>
<evidence type="ECO:0000256" key="16">
    <source>
        <dbReference type="SAM" id="SignalP"/>
    </source>
</evidence>
<evidence type="ECO:0000256" key="4">
    <source>
        <dbReference type="ARBA" id="ARBA00022448"/>
    </source>
</evidence>
<dbReference type="PANTHER" id="PTHR15929">
    <property type="entry name" value="STORE-OPERATED CALCIUM ENTRY-ASSOCIATED REGULATORY FACTOR"/>
    <property type="match status" value="1"/>
</dbReference>
<evidence type="ECO:0000256" key="15">
    <source>
        <dbReference type="SAM" id="Phobius"/>
    </source>
</evidence>
<evidence type="ECO:0000256" key="5">
    <source>
        <dbReference type="ARBA" id="ARBA00022568"/>
    </source>
</evidence>
<dbReference type="GO" id="GO:2001256">
    <property type="term" value="P:regulation of store-operated calcium entry"/>
    <property type="evidence" value="ECO:0007669"/>
    <property type="project" value="InterPro"/>
</dbReference>
<feature type="transmembrane region" description="Helical" evidence="15">
    <location>
        <begin position="158"/>
        <end position="179"/>
    </location>
</feature>
<feature type="compositionally biased region" description="Low complexity" evidence="14">
    <location>
        <begin position="300"/>
        <end position="311"/>
    </location>
</feature>
<dbReference type="AlphaFoldDB" id="A0A8H6CHB8"/>
<dbReference type="InterPro" id="IPR009567">
    <property type="entry name" value="SARAF"/>
</dbReference>
<feature type="region of interest" description="Disordered" evidence="14">
    <location>
        <begin position="255"/>
        <end position="325"/>
    </location>
</feature>
<evidence type="ECO:0000256" key="8">
    <source>
        <dbReference type="ARBA" id="ARBA00022824"/>
    </source>
</evidence>
<keyword evidence="8" id="KW-0256">Endoplasmic reticulum</keyword>
<dbReference type="PANTHER" id="PTHR15929:SF0">
    <property type="entry name" value="STORE-OPERATED CALCIUM ENTRY-ASSOCIATED REGULATORY FACTOR"/>
    <property type="match status" value="1"/>
</dbReference>
<feature type="chain" id="PRO_5034836165" description="Store-operated calcium entry-associated regulatory factor" evidence="16">
    <location>
        <begin position="21"/>
        <end position="325"/>
    </location>
</feature>
<evidence type="ECO:0000313" key="17">
    <source>
        <dbReference type="EMBL" id="KAF6223499.1"/>
    </source>
</evidence>